<dbReference type="AlphaFoldDB" id="A0AAU8A162"/>
<dbReference type="PANTHER" id="PTHR30269:SF32">
    <property type="entry name" value="MEMBRANE TRANSPORTER PROTEIN-RELATED"/>
    <property type="match status" value="1"/>
</dbReference>
<proteinExistence type="inferred from homology"/>
<sequence>MAYFIFGISGFGSSIIAVPILVLFFPLQIVVPLMVILDLCAAFYLGGKSYREADKKELTWLFPFTFVGMVIGITLLLNAPQKPLLIVLGVFAAANGIRVLTRSQSKPIHIISRYWAIPFGAIGGVFTALYATGGVIYASYLSMRLDQPMRLRATMALAILVLVFMRLLFMLFTGLILHMPILTLGLILIPCMIAGLWLGSKAHRNLSKHRMQQTYGLILLFAGSVLLLKQAL</sequence>
<feature type="transmembrane region" description="Helical" evidence="8">
    <location>
        <begin position="181"/>
        <end position="199"/>
    </location>
</feature>
<dbReference type="InterPro" id="IPR052017">
    <property type="entry name" value="TSUP"/>
</dbReference>
<keyword evidence="4 8" id="KW-1003">Cell membrane</keyword>
<feature type="transmembrane region" description="Helical" evidence="8">
    <location>
        <begin position="58"/>
        <end position="77"/>
    </location>
</feature>
<feature type="transmembrane region" description="Helical" evidence="8">
    <location>
        <begin position="113"/>
        <end position="137"/>
    </location>
</feature>
<gene>
    <name evidence="9" type="ORF">NKE59_06520</name>
</gene>
<feature type="transmembrane region" description="Helical" evidence="8">
    <location>
        <begin position="149"/>
        <end position="169"/>
    </location>
</feature>
<comment type="similarity">
    <text evidence="2 8">Belongs to the 4-toluene sulfonate uptake permease (TSUP) (TC 2.A.102) family.</text>
</comment>
<feature type="transmembrane region" description="Helical" evidence="8">
    <location>
        <begin position="20"/>
        <end position="46"/>
    </location>
</feature>
<protein>
    <recommendedName>
        <fullName evidence="8">Probable membrane transporter protein</fullName>
    </recommendedName>
</protein>
<accession>A0AAU8A162</accession>
<keyword evidence="6 8" id="KW-1133">Transmembrane helix</keyword>
<dbReference type="GO" id="GO:0005886">
    <property type="term" value="C:plasma membrane"/>
    <property type="evidence" value="ECO:0007669"/>
    <property type="project" value="UniProtKB-SubCell"/>
</dbReference>
<feature type="transmembrane region" description="Helical" evidence="8">
    <location>
        <begin position="83"/>
        <end position="101"/>
    </location>
</feature>
<evidence type="ECO:0000256" key="1">
    <source>
        <dbReference type="ARBA" id="ARBA00004651"/>
    </source>
</evidence>
<dbReference type="InterPro" id="IPR002781">
    <property type="entry name" value="TM_pro_TauE-like"/>
</dbReference>
<dbReference type="EMBL" id="CP099959">
    <property type="protein sequence ID" value="XCC57146.1"/>
    <property type="molecule type" value="Genomic_DNA"/>
</dbReference>
<evidence type="ECO:0000256" key="2">
    <source>
        <dbReference type="ARBA" id="ARBA00009142"/>
    </source>
</evidence>
<comment type="subcellular location">
    <subcellularLocation>
        <location evidence="1 8">Cell membrane</location>
        <topology evidence="1 8">Multi-pass membrane protein</topology>
    </subcellularLocation>
</comment>
<dbReference type="PANTHER" id="PTHR30269">
    <property type="entry name" value="TRANSMEMBRANE PROTEIN YFCA"/>
    <property type="match status" value="1"/>
</dbReference>
<keyword evidence="5 8" id="KW-0812">Transmembrane</keyword>
<dbReference type="Pfam" id="PF01925">
    <property type="entry name" value="TauE"/>
    <property type="match status" value="1"/>
</dbReference>
<keyword evidence="7 8" id="KW-0472">Membrane</keyword>
<feature type="transmembrane region" description="Helical" evidence="8">
    <location>
        <begin position="211"/>
        <end position="228"/>
    </location>
</feature>
<evidence type="ECO:0000256" key="3">
    <source>
        <dbReference type="ARBA" id="ARBA00022448"/>
    </source>
</evidence>
<evidence type="ECO:0000256" key="5">
    <source>
        <dbReference type="ARBA" id="ARBA00022692"/>
    </source>
</evidence>
<organism evidence="9">
    <name type="scientific">Polynucleobacter sp. UK-FUSCHL-C3</name>
    <dbReference type="NCBI Taxonomy" id="2955208"/>
    <lineage>
        <taxon>Bacteria</taxon>
        <taxon>Pseudomonadati</taxon>
        <taxon>Pseudomonadota</taxon>
        <taxon>Betaproteobacteria</taxon>
        <taxon>Burkholderiales</taxon>
        <taxon>Burkholderiaceae</taxon>
        <taxon>Polynucleobacter</taxon>
    </lineage>
</organism>
<keyword evidence="3" id="KW-0813">Transport</keyword>
<name>A0AAU8A162_9BURK</name>
<evidence type="ECO:0000256" key="6">
    <source>
        <dbReference type="ARBA" id="ARBA00022989"/>
    </source>
</evidence>
<evidence type="ECO:0000256" key="8">
    <source>
        <dbReference type="RuleBase" id="RU363041"/>
    </source>
</evidence>
<evidence type="ECO:0000256" key="7">
    <source>
        <dbReference type="ARBA" id="ARBA00023136"/>
    </source>
</evidence>
<reference evidence="9" key="1">
    <citation type="submission" date="2022-06" db="EMBL/GenBank/DDBJ databases">
        <title>New Polynucleobacter species.</title>
        <authorList>
            <person name="Hahn M.W."/>
        </authorList>
    </citation>
    <scope>NUCLEOTIDE SEQUENCE</scope>
    <source>
        <strain evidence="9">UK-FUSCHL-C3</strain>
    </source>
</reference>
<evidence type="ECO:0000256" key="4">
    <source>
        <dbReference type="ARBA" id="ARBA00022475"/>
    </source>
</evidence>
<evidence type="ECO:0000313" key="9">
    <source>
        <dbReference type="EMBL" id="XCC57146.1"/>
    </source>
</evidence>